<dbReference type="Proteomes" id="UP000008144">
    <property type="component" value="Chromosome 3"/>
</dbReference>
<reference evidence="1" key="4">
    <citation type="submission" date="2025-09" db="UniProtKB">
        <authorList>
            <consortium name="Ensembl"/>
        </authorList>
    </citation>
    <scope>IDENTIFICATION</scope>
</reference>
<dbReference type="InParanoid" id="H2XYF9"/>
<sequence>MDLKLCKFKLRSVQQLPIHPLHLAADQVKWCTIFGRCESPTIAAISKQFTYLSDEPFVFAVVHLGNHSDNLHSEETLDKQDSNIPLTLHCTKDFFDHYELSGNQQYNVSHIKPFPLEQVVFAAKTDETFNWSQQNAFETGLLVASTCNKSMLVRCGDVFLAPPLPAFGADTNYVLDRFYELYAVQCEPAQQGIITVSTSVVVVKSQKSVDKSITEEFFDMNLKIQMFNESHLGWYKKDLTSVIICSEYSASQ</sequence>
<reference evidence="2" key="1">
    <citation type="journal article" date="2002" name="Science">
        <title>The draft genome of Ciona intestinalis: insights into chordate and vertebrate origins.</title>
        <authorList>
            <person name="Dehal P."/>
            <person name="Satou Y."/>
            <person name="Campbell R.K."/>
            <person name="Chapman J."/>
            <person name="Degnan B."/>
            <person name="De Tomaso A."/>
            <person name="Davidson B."/>
            <person name="Di Gregorio A."/>
            <person name="Gelpke M."/>
            <person name="Goodstein D.M."/>
            <person name="Harafuji N."/>
            <person name="Hastings K.E."/>
            <person name="Ho I."/>
            <person name="Hotta K."/>
            <person name="Huang W."/>
            <person name="Kawashima T."/>
            <person name="Lemaire P."/>
            <person name="Martinez D."/>
            <person name="Meinertzhagen I.A."/>
            <person name="Necula S."/>
            <person name="Nonaka M."/>
            <person name="Putnam N."/>
            <person name="Rash S."/>
            <person name="Saiga H."/>
            <person name="Satake M."/>
            <person name="Terry A."/>
            <person name="Yamada L."/>
            <person name="Wang H.G."/>
            <person name="Awazu S."/>
            <person name="Azumi K."/>
            <person name="Boore J."/>
            <person name="Branno M."/>
            <person name="Chin-Bow S."/>
            <person name="DeSantis R."/>
            <person name="Doyle S."/>
            <person name="Francino P."/>
            <person name="Keys D.N."/>
            <person name="Haga S."/>
            <person name="Hayashi H."/>
            <person name="Hino K."/>
            <person name="Imai K.S."/>
            <person name="Inaba K."/>
            <person name="Kano S."/>
            <person name="Kobayashi K."/>
            <person name="Kobayashi M."/>
            <person name="Lee B.I."/>
            <person name="Makabe K.W."/>
            <person name="Manohar C."/>
            <person name="Matassi G."/>
            <person name="Medina M."/>
            <person name="Mochizuki Y."/>
            <person name="Mount S."/>
            <person name="Morishita T."/>
            <person name="Miura S."/>
            <person name="Nakayama A."/>
            <person name="Nishizaka S."/>
            <person name="Nomoto H."/>
            <person name="Ohta F."/>
            <person name="Oishi K."/>
            <person name="Rigoutsos I."/>
            <person name="Sano M."/>
            <person name="Sasaki A."/>
            <person name="Sasakura Y."/>
            <person name="Shoguchi E."/>
            <person name="Shin-i T."/>
            <person name="Spagnuolo A."/>
            <person name="Stainier D."/>
            <person name="Suzuki M.M."/>
            <person name="Tassy O."/>
            <person name="Takatori N."/>
            <person name="Tokuoka M."/>
            <person name="Yagi K."/>
            <person name="Yoshizaki F."/>
            <person name="Wada S."/>
            <person name="Zhang C."/>
            <person name="Hyatt P.D."/>
            <person name="Larimer F."/>
            <person name="Detter C."/>
            <person name="Doggett N."/>
            <person name="Glavina T."/>
            <person name="Hawkins T."/>
            <person name="Richardson P."/>
            <person name="Lucas S."/>
            <person name="Kohara Y."/>
            <person name="Levine M."/>
            <person name="Satoh N."/>
            <person name="Rokhsar D.S."/>
        </authorList>
    </citation>
    <scope>NUCLEOTIDE SEQUENCE [LARGE SCALE GENOMIC DNA]</scope>
</reference>
<dbReference type="AlphaFoldDB" id="H2XYF9"/>
<dbReference type="STRING" id="7719.ENSCINP00000034693"/>
<dbReference type="HOGENOM" id="CLU_1104823_0_0_1"/>
<reference evidence="1" key="3">
    <citation type="submission" date="2025-08" db="UniProtKB">
        <authorList>
            <consortium name="Ensembl"/>
        </authorList>
    </citation>
    <scope>IDENTIFICATION</scope>
</reference>
<dbReference type="Ensembl" id="ENSCINT00000030613.1">
    <property type="protein sequence ID" value="ENSCINP00000034693.1"/>
    <property type="gene ID" value="ENSCING00000023794.1"/>
</dbReference>
<dbReference type="GeneTree" id="ENSGT00390000014313"/>
<dbReference type="EMBL" id="EAAA01001780">
    <property type="status" value="NOT_ANNOTATED_CDS"/>
    <property type="molecule type" value="Genomic_DNA"/>
</dbReference>
<evidence type="ECO:0000313" key="1">
    <source>
        <dbReference type="Ensembl" id="ENSCINP00000034693.1"/>
    </source>
</evidence>
<name>H2XYF9_CIOIN</name>
<keyword evidence="2" id="KW-1185">Reference proteome</keyword>
<proteinExistence type="predicted"/>
<protein>
    <submittedName>
        <fullName evidence="1">Uncharacterized protein</fullName>
    </submittedName>
</protein>
<dbReference type="OMA" id="IKPFPLE"/>
<accession>H2XYF9</accession>
<evidence type="ECO:0000313" key="2">
    <source>
        <dbReference type="Proteomes" id="UP000008144"/>
    </source>
</evidence>
<organism evidence="1 2">
    <name type="scientific">Ciona intestinalis</name>
    <name type="common">Transparent sea squirt</name>
    <name type="synonym">Ascidia intestinalis</name>
    <dbReference type="NCBI Taxonomy" id="7719"/>
    <lineage>
        <taxon>Eukaryota</taxon>
        <taxon>Metazoa</taxon>
        <taxon>Chordata</taxon>
        <taxon>Tunicata</taxon>
        <taxon>Ascidiacea</taxon>
        <taxon>Phlebobranchia</taxon>
        <taxon>Cionidae</taxon>
        <taxon>Ciona</taxon>
    </lineage>
</organism>
<reference evidence="1" key="2">
    <citation type="journal article" date="2008" name="Genome Biol.">
        <title>Improved genome assembly and evidence-based global gene model set for the chordate Ciona intestinalis: new insight into intron and operon populations.</title>
        <authorList>
            <person name="Satou Y."/>
            <person name="Mineta K."/>
            <person name="Ogasawara M."/>
            <person name="Sasakura Y."/>
            <person name="Shoguchi E."/>
            <person name="Ueno K."/>
            <person name="Yamada L."/>
            <person name="Matsumoto J."/>
            <person name="Wasserscheid J."/>
            <person name="Dewar K."/>
            <person name="Wiley G.B."/>
            <person name="Macmil S.L."/>
            <person name="Roe B.A."/>
            <person name="Zeller R.W."/>
            <person name="Hastings K.E."/>
            <person name="Lemaire P."/>
            <person name="Lindquist E."/>
            <person name="Endo T."/>
            <person name="Hotta K."/>
            <person name="Inaba K."/>
        </authorList>
    </citation>
    <scope>NUCLEOTIDE SEQUENCE [LARGE SCALE GENOMIC DNA]</scope>
    <source>
        <strain evidence="1">wild type</strain>
    </source>
</reference>